<dbReference type="AlphaFoldDB" id="A0A285NUN0"/>
<keyword evidence="2 4" id="KW-0808">Transferase</keyword>
<evidence type="ECO:0000259" key="3">
    <source>
        <dbReference type="Pfam" id="PF13649"/>
    </source>
</evidence>
<dbReference type="RefSeq" id="WP_097008816.1">
    <property type="nucleotide sequence ID" value="NZ_OBEJ01000002.1"/>
</dbReference>
<protein>
    <submittedName>
        <fullName evidence="4">Trans-aconitate methyltransferase</fullName>
    </submittedName>
</protein>
<proteinExistence type="predicted"/>
<dbReference type="Pfam" id="PF13649">
    <property type="entry name" value="Methyltransf_25"/>
    <property type="match status" value="1"/>
</dbReference>
<feature type="domain" description="Methyltransferase" evidence="3">
    <location>
        <begin position="40"/>
        <end position="127"/>
    </location>
</feature>
<dbReference type="PANTHER" id="PTHR43861:SF1">
    <property type="entry name" value="TRANS-ACONITATE 2-METHYLTRANSFERASE"/>
    <property type="match status" value="1"/>
</dbReference>
<evidence type="ECO:0000256" key="2">
    <source>
        <dbReference type="ARBA" id="ARBA00022679"/>
    </source>
</evidence>
<dbReference type="EMBL" id="OBEJ01000002">
    <property type="protein sequence ID" value="SNZ12727.1"/>
    <property type="molecule type" value="Genomic_DNA"/>
</dbReference>
<dbReference type="OrthoDB" id="11691at2157"/>
<gene>
    <name evidence="4" type="ORF">SAMN06269185_1892</name>
</gene>
<dbReference type="CDD" id="cd02440">
    <property type="entry name" value="AdoMet_MTases"/>
    <property type="match status" value="1"/>
</dbReference>
<dbReference type="GO" id="GO:0032259">
    <property type="term" value="P:methylation"/>
    <property type="evidence" value="ECO:0007669"/>
    <property type="project" value="UniProtKB-KW"/>
</dbReference>
<dbReference type="InterPro" id="IPR041698">
    <property type="entry name" value="Methyltransf_25"/>
</dbReference>
<evidence type="ECO:0000256" key="1">
    <source>
        <dbReference type="ARBA" id="ARBA00022603"/>
    </source>
</evidence>
<dbReference type="InterPro" id="IPR029063">
    <property type="entry name" value="SAM-dependent_MTases_sf"/>
</dbReference>
<accession>A0A285NUN0</accession>
<keyword evidence="1 4" id="KW-0489">Methyltransferase</keyword>
<keyword evidence="5" id="KW-1185">Reference proteome</keyword>
<sequence length="253" mass="28132">MPNAQEPDWDPMTYEDDHAFVYEYGADVLDLLDPAPDERVLDIGCGTGALTAEIADTGADVVGIDSSQDMIERAREAHPAIEFRHADARTATFDDSFDAVFSNAALHWIDEQDAALSTVADALRPGGRFVAELGGDGNVAAIVDAALAELAERGYDADNPWYFPTVGEYASRLERHGFEVRYATLFDRPTELDGEDGLRNWLDVFGDGLFAPLSNDEREAVVRAVEDRLRADYYEDGVWTADYRRLRFRAVRE</sequence>
<evidence type="ECO:0000313" key="5">
    <source>
        <dbReference type="Proteomes" id="UP000219453"/>
    </source>
</evidence>
<evidence type="ECO:0000313" key="4">
    <source>
        <dbReference type="EMBL" id="SNZ12727.1"/>
    </source>
</evidence>
<dbReference type="GO" id="GO:0008168">
    <property type="term" value="F:methyltransferase activity"/>
    <property type="evidence" value="ECO:0007669"/>
    <property type="project" value="UniProtKB-KW"/>
</dbReference>
<reference evidence="4 5" key="1">
    <citation type="submission" date="2017-09" db="EMBL/GenBank/DDBJ databases">
        <authorList>
            <person name="Ehlers B."/>
            <person name="Leendertz F.H."/>
        </authorList>
    </citation>
    <scope>NUCLEOTIDE SEQUENCE [LARGE SCALE GENOMIC DNA]</scope>
    <source>
        <strain evidence="4 5">DSM 27208</strain>
    </source>
</reference>
<dbReference type="SUPFAM" id="SSF53335">
    <property type="entry name" value="S-adenosyl-L-methionine-dependent methyltransferases"/>
    <property type="match status" value="1"/>
</dbReference>
<name>A0A285NUN0_NATPI</name>
<dbReference type="PANTHER" id="PTHR43861">
    <property type="entry name" value="TRANS-ACONITATE 2-METHYLTRANSFERASE-RELATED"/>
    <property type="match status" value="1"/>
</dbReference>
<dbReference type="Proteomes" id="UP000219453">
    <property type="component" value="Unassembled WGS sequence"/>
</dbReference>
<organism evidence="4 5">
    <name type="scientific">Natronoarchaeum philippinense</name>
    <dbReference type="NCBI Taxonomy" id="558529"/>
    <lineage>
        <taxon>Archaea</taxon>
        <taxon>Methanobacteriati</taxon>
        <taxon>Methanobacteriota</taxon>
        <taxon>Stenosarchaea group</taxon>
        <taxon>Halobacteria</taxon>
        <taxon>Halobacteriales</taxon>
        <taxon>Natronoarchaeaceae</taxon>
    </lineage>
</organism>
<dbReference type="Gene3D" id="3.40.50.150">
    <property type="entry name" value="Vaccinia Virus protein VP39"/>
    <property type="match status" value="1"/>
</dbReference>